<keyword evidence="1" id="KW-1133">Transmembrane helix</keyword>
<dbReference type="Proteomes" id="UP000190423">
    <property type="component" value="Unassembled WGS sequence"/>
</dbReference>
<feature type="transmembrane region" description="Helical" evidence="1">
    <location>
        <begin position="20"/>
        <end position="43"/>
    </location>
</feature>
<dbReference type="InterPro" id="IPR003744">
    <property type="entry name" value="YhhQ"/>
</dbReference>
<organism evidence="2 3">
    <name type="scientific">Treponema porcinum</name>
    <dbReference type="NCBI Taxonomy" id="261392"/>
    <lineage>
        <taxon>Bacteria</taxon>
        <taxon>Pseudomonadati</taxon>
        <taxon>Spirochaetota</taxon>
        <taxon>Spirochaetia</taxon>
        <taxon>Spirochaetales</taxon>
        <taxon>Treponemataceae</taxon>
        <taxon>Treponema</taxon>
    </lineage>
</organism>
<keyword evidence="3" id="KW-1185">Reference proteome</keyword>
<evidence type="ECO:0000256" key="1">
    <source>
        <dbReference type="SAM" id="Phobius"/>
    </source>
</evidence>
<feature type="transmembrane region" description="Helical" evidence="1">
    <location>
        <begin position="206"/>
        <end position="230"/>
    </location>
</feature>
<accession>A0A1T4KJD0</accession>
<dbReference type="AlphaFoldDB" id="A0A1T4KJD0"/>
<dbReference type="GeneID" id="78316500"/>
<keyword evidence="1" id="KW-0472">Membrane</keyword>
<keyword evidence="1" id="KW-0812">Transmembrane</keyword>
<evidence type="ECO:0000313" key="2">
    <source>
        <dbReference type="EMBL" id="SJZ42501.1"/>
    </source>
</evidence>
<proteinExistence type="predicted"/>
<evidence type="ECO:0000313" key="3">
    <source>
        <dbReference type="Proteomes" id="UP000190423"/>
    </source>
</evidence>
<sequence length="258" mass="28554">MKHSSFLRRCSDSFTDFRILLRSIPAPAVSLFILSVVCANLMANKELVSYKYLALDCGFAFSWIMFLCMDIICKRWGARASVKVSVFALLVNLAVCLSFAILSRAPGMWGEFYAAEDYAVGTEINAALNRTFGGSWYVVLGSALASFSSSVVNAFFNHLLGTVVKSGGFKSFAFRSYLSTLIAQFADNCIFALVVSKVFFGWTWTQVFVCSAVAAVFELLCEVVFSGLGWRVVCGWEKENVGAEYFDYRKKIAGTYAE</sequence>
<dbReference type="STRING" id="261392.SAMN02745149_01201"/>
<protein>
    <recommendedName>
        <fullName evidence="4">VUT family protein</fullName>
    </recommendedName>
</protein>
<reference evidence="2 3" key="1">
    <citation type="submission" date="2017-02" db="EMBL/GenBank/DDBJ databases">
        <authorList>
            <person name="Peterson S.W."/>
        </authorList>
    </citation>
    <scope>NUCLEOTIDE SEQUENCE [LARGE SCALE GENOMIC DNA]</scope>
    <source>
        <strain evidence="2 3">ATCC BAA-908</strain>
    </source>
</reference>
<dbReference type="OrthoDB" id="9805479at2"/>
<name>A0A1T4KJD0_TREPO</name>
<dbReference type="RefSeq" id="WP_078933113.1">
    <property type="nucleotide sequence ID" value="NZ_FUWG01000008.1"/>
</dbReference>
<dbReference type="Pfam" id="PF02592">
    <property type="entry name" value="Vut_1"/>
    <property type="match status" value="1"/>
</dbReference>
<feature type="transmembrane region" description="Helical" evidence="1">
    <location>
        <begin position="84"/>
        <end position="102"/>
    </location>
</feature>
<dbReference type="EMBL" id="FUWG01000008">
    <property type="protein sequence ID" value="SJZ42501.1"/>
    <property type="molecule type" value="Genomic_DNA"/>
</dbReference>
<evidence type="ECO:0008006" key="4">
    <source>
        <dbReference type="Google" id="ProtNLM"/>
    </source>
</evidence>
<feature type="transmembrane region" description="Helical" evidence="1">
    <location>
        <begin position="177"/>
        <end position="200"/>
    </location>
</feature>
<gene>
    <name evidence="2" type="ORF">SAMN02745149_01201</name>
</gene>
<feature type="transmembrane region" description="Helical" evidence="1">
    <location>
        <begin position="136"/>
        <end position="156"/>
    </location>
</feature>
<feature type="transmembrane region" description="Helical" evidence="1">
    <location>
        <begin position="49"/>
        <end position="72"/>
    </location>
</feature>